<sequence length="309" mass="34682">MKNSEVSAAQPVYWISNAGQFGLLLALSGCGILAGAFVVAGIFLTDSNGSLSSVVADVSSVQPSLLRLAQVSGTFLQFALPAWVFAVILKQNPWSFYYLNKRSSIKLWLLVVAIALSGVAFNDLLASLNEQVPVSQEIYASFMQKEKHYIEQIMHMIDLTSPVGLLLSVTLIAVFPAVFEELLFRGALQPILVRWTKSVFWGIFITSLFFALMHFSFLGLLPRLFLGMALGYVFYFSKNLWLSIVFHFINNAVAIFSFYSLYRSGELNFETATQHMPLMYQVAGSTLFVVLVYLFYKECRKMQPGLRFF</sequence>
<organism evidence="3 4">
    <name type="scientific">Haoranjiania flava</name>
    <dbReference type="NCBI Taxonomy" id="1856322"/>
    <lineage>
        <taxon>Bacteria</taxon>
        <taxon>Pseudomonadati</taxon>
        <taxon>Bacteroidota</taxon>
        <taxon>Chitinophagia</taxon>
        <taxon>Chitinophagales</taxon>
        <taxon>Chitinophagaceae</taxon>
        <taxon>Haoranjiania</taxon>
    </lineage>
</organism>
<keyword evidence="4" id="KW-1185">Reference proteome</keyword>
<keyword evidence="3" id="KW-0482">Metalloprotease</keyword>
<keyword evidence="1" id="KW-1133">Transmembrane helix</keyword>
<proteinExistence type="predicted"/>
<dbReference type="InterPro" id="IPR003675">
    <property type="entry name" value="Rce1/LyrA-like_dom"/>
</dbReference>
<feature type="transmembrane region" description="Helical" evidence="1">
    <location>
        <begin position="105"/>
        <end position="125"/>
    </location>
</feature>
<protein>
    <submittedName>
        <fullName evidence="3">CPBP family intramembrane metalloprotease</fullName>
    </submittedName>
</protein>
<feature type="transmembrane region" description="Helical" evidence="1">
    <location>
        <begin position="153"/>
        <end position="179"/>
    </location>
</feature>
<accession>A0AAE3LL10</accession>
<dbReference type="EMBL" id="JAOTPL010000019">
    <property type="protein sequence ID" value="MCU7695143.1"/>
    <property type="molecule type" value="Genomic_DNA"/>
</dbReference>
<feature type="transmembrane region" description="Helical" evidence="1">
    <location>
        <begin position="278"/>
        <end position="296"/>
    </location>
</feature>
<dbReference type="Pfam" id="PF02517">
    <property type="entry name" value="Rce1-like"/>
    <property type="match status" value="1"/>
</dbReference>
<name>A0AAE3LL10_9BACT</name>
<dbReference type="PANTHER" id="PTHR43592:SF7">
    <property type="entry name" value="CAAX AMINO TERMINAL PROTEASE FAMILY PROTEIN"/>
    <property type="match status" value="1"/>
</dbReference>
<feature type="transmembrane region" description="Helical" evidence="1">
    <location>
        <begin position="240"/>
        <end position="262"/>
    </location>
</feature>
<comment type="caution">
    <text evidence="3">The sequence shown here is derived from an EMBL/GenBank/DDBJ whole genome shotgun (WGS) entry which is preliminary data.</text>
</comment>
<dbReference type="GO" id="GO:0004175">
    <property type="term" value="F:endopeptidase activity"/>
    <property type="evidence" value="ECO:0007669"/>
    <property type="project" value="UniProtKB-ARBA"/>
</dbReference>
<dbReference type="GO" id="GO:0008237">
    <property type="term" value="F:metallopeptidase activity"/>
    <property type="evidence" value="ECO:0007669"/>
    <property type="project" value="UniProtKB-KW"/>
</dbReference>
<evidence type="ECO:0000313" key="3">
    <source>
        <dbReference type="EMBL" id="MCU7695143.1"/>
    </source>
</evidence>
<gene>
    <name evidence="3" type="ORF">OD355_11500</name>
</gene>
<feature type="transmembrane region" description="Helical" evidence="1">
    <location>
        <begin position="199"/>
        <end position="220"/>
    </location>
</feature>
<keyword evidence="1" id="KW-0812">Transmembrane</keyword>
<evidence type="ECO:0000259" key="2">
    <source>
        <dbReference type="Pfam" id="PF02517"/>
    </source>
</evidence>
<keyword evidence="1" id="KW-0472">Membrane</keyword>
<dbReference type="GO" id="GO:0080120">
    <property type="term" value="P:CAAX-box protein maturation"/>
    <property type="evidence" value="ECO:0007669"/>
    <property type="project" value="UniProtKB-ARBA"/>
</dbReference>
<dbReference type="PANTHER" id="PTHR43592">
    <property type="entry name" value="CAAX AMINO TERMINAL PROTEASE"/>
    <property type="match status" value="1"/>
</dbReference>
<dbReference type="Proteomes" id="UP001209317">
    <property type="component" value="Unassembled WGS sequence"/>
</dbReference>
<feature type="transmembrane region" description="Helical" evidence="1">
    <location>
        <begin position="20"/>
        <end position="44"/>
    </location>
</feature>
<dbReference type="RefSeq" id="WP_263038630.1">
    <property type="nucleotide sequence ID" value="NZ_JAOTPL010000019.1"/>
</dbReference>
<keyword evidence="3" id="KW-0645">Protease</keyword>
<feature type="domain" description="CAAX prenyl protease 2/Lysostaphin resistance protein A-like" evidence="2">
    <location>
        <begin position="164"/>
        <end position="253"/>
    </location>
</feature>
<evidence type="ECO:0000256" key="1">
    <source>
        <dbReference type="SAM" id="Phobius"/>
    </source>
</evidence>
<dbReference type="AlphaFoldDB" id="A0AAE3LL10"/>
<feature type="transmembrane region" description="Helical" evidence="1">
    <location>
        <begin position="65"/>
        <end position="85"/>
    </location>
</feature>
<evidence type="ECO:0000313" key="4">
    <source>
        <dbReference type="Proteomes" id="UP001209317"/>
    </source>
</evidence>
<dbReference type="PROSITE" id="PS51257">
    <property type="entry name" value="PROKAR_LIPOPROTEIN"/>
    <property type="match status" value="1"/>
</dbReference>
<reference evidence="3" key="1">
    <citation type="submission" date="2022-10" db="EMBL/GenBank/DDBJ databases">
        <authorList>
            <person name="Kim H.S."/>
            <person name="Kim J.-S."/>
            <person name="Suh M.K."/>
            <person name="Eom M.K."/>
            <person name="Lee J.-S."/>
        </authorList>
    </citation>
    <scope>NUCLEOTIDE SEQUENCE</scope>
    <source>
        <strain evidence="3">LIP-5</strain>
    </source>
</reference>
<keyword evidence="3" id="KW-0378">Hydrolase</keyword>